<keyword evidence="1" id="KW-0812">Transmembrane</keyword>
<dbReference type="AlphaFoldDB" id="A0A017RUR8"/>
<keyword evidence="3" id="KW-1185">Reference proteome</keyword>
<evidence type="ECO:0000313" key="2">
    <source>
        <dbReference type="EMBL" id="EYE88159.1"/>
    </source>
</evidence>
<sequence>MLFDGYNFKSNNEISVIDTKLMSQGVSGVISPSSTSDLKTNSGLYEIFSINKQVNKLGLSKLIVSQKVFNELRDFSNKNYIIKVKTGGSIQISKLRNVYITIKGRNASYKPLIIACFFDPVYKSPDNASIDIKEHNVTLSILLETIKIIQEQKSVQPDRTITFSFLSGYMQNKNGLEKLLNKYKDADVIVLDSLGKNDRYYMDYNKNLRNLSKTIQYFMTRNNLQINSKNIYTDSSNNFISISSNNQTNRYNPNDSIKNSGKFLLSFIGDECYNLDFLSGNIRTLRTVKRYIRNYTIPLSLTTFAMLIFVIFKNEKTKNN</sequence>
<comment type="caution">
    <text evidence="2">The sequence shown here is derived from an EMBL/GenBank/DDBJ whole genome shotgun (WGS) entry which is preliminary data.</text>
</comment>
<keyword evidence="1" id="KW-0472">Membrane</keyword>
<evidence type="ECO:0000313" key="3">
    <source>
        <dbReference type="Proteomes" id="UP000019681"/>
    </source>
</evidence>
<organism evidence="2 3">
    <name type="scientific">Fervidicella metallireducens AeB</name>
    <dbReference type="NCBI Taxonomy" id="1403537"/>
    <lineage>
        <taxon>Bacteria</taxon>
        <taxon>Bacillati</taxon>
        <taxon>Bacillota</taxon>
        <taxon>Clostridia</taxon>
        <taxon>Eubacteriales</taxon>
        <taxon>Clostridiaceae</taxon>
        <taxon>Fervidicella</taxon>
    </lineage>
</organism>
<evidence type="ECO:0000256" key="1">
    <source>
        <dbReference type="SAM" id="Phobius"/>
    </source>
</evidence>
<protein>
    <recommendedName>
        <fullName evidence="4">Peptidase M28 domain-containing protein</fullName>
    </recommendedName>
</protein>
<dbReference type="EMBL" id="AZQP01000027">
    <property type="protein sequence ID" value="EYE88159.1"/>
    <property type="molecule type" value="Genomic_DNA"/>
</dbReference>
<proteinExistence type="predicted"/>
<dbReference type="Proteomes" id="UP000019681">
    <property type="component" value="Unassembled WGS sequence"/>
</dbReference>
<feature type="transmembrane region" description="Helical" evidence="1">
    <location>
        <begin position="295"/>
        <end position="312"/>
    </location>
</feature>
<dbReference type="STRING" id="1403537.Q428_09320"/>
<dbReference type="Gene3D" id="3.40.630.10">
    <property type="entry name" value="Zn peptidases"/>
    <property type="match status" value="1"/>
</dbReference>
<gene>
    <name evidence="2" type="ORF">Q428_09320</name>
</gene>
<reference evidence="2 3" key="1">
    <citation type="journal article" date="2014" name="Genome Announc.">
        <title>Draft Genome Sequence of Fervidicella metallireducens Strain AeBT, an Iron-Reducing Thermoanaerobe from the Great Artesian Basin.</title>
        <authorList>
            <person name="Patel B.K."/>
        </authorList>
    </citation>
    <scope>NUCLEOTIDE SEQUENCE [LARGE SCALE GENOMIC DNA]</scope>
    <source>
        <strain evidence="2 3">AeB</strain>
    </source>
</reference>
<keyword evidence="1" id="KW-1133">Transmembrane helix</keyword>
<accession>A0A017RUR8</accession>
<dbReference type="SUPFAM" id="SSF53187">
    <property type="entry name" value="Zn-dependent exopeptidases"/>
    <property type="match status" value="1"/>
</dbReference>
<evidence type="ECO:0008006" key="4">
    <source>
        <dbReference type="Google" id="ProtNLM"/>
    </source>
</evidence>
<name>A0A017RUR8_9CLOT</name>